<name>A0AAN8FRP6_TRICO</name>
<organism evidence="1 2">
    <name type="scientific">Trichostrongylus colubriformis</name>
    <name type="common">Black scour worm</name>
    <dbReference type="NCBI Taxonomy" id="6319"/>
    <lineage>
        <taxon>Eukaryota</taxon>
        <taxon>Metazoa</taxon>
        <taxon>Ecdysozoa</taxon>
        <taxon>Nematoda</taxon>
        <taxon>Chromadorea</taxon>
        <taxon>Rhabditida</taxon>
        <taxon>Rhabditina</taxon>
        <taxon>Rhabditomorpha</taxon>
        <taxon>Strongyloidea</taxon>
        <taxon>Trichostrongylidae</taxon>
        <taxon>Trichostrongylus</taxon>
    </lineage>
</organism>
<gene>
    <name evidence="1" type="ORF">GCK32_013675</name>
</gene>
<sequence length="156" mass="17252">MPPAKRYSSMLSMESCAASGCADVIRYHKKKDGGGVSQDFWSDERSDGAGNAAGLTRRTGLRKGLLGVLLEVKHPLMSKLILALQGCVSDAKKALLYHQANGKDEDSKEGHPTTRRAAREMNRFKSLLEETRGFLSTVIITTYCRRMSRFVTEKVV</sequence>
<accession>A0AAN8FRP6</accession>
<evidence type="ECO:0000313" key="1">
    <source>
        <dbReference type="EMBL" id="KAK5982134.1"/>
    </source>
</evidence>
<reference evidence="1 2" key="1">
    <citation type="submission" date="2019-10" db="EMBL/GenBank/DDBJ databases">
        <title>Assembly and Annotation for the nematode Trichostrongylus colubriformis.</title>
        <authorList>
            <person name="Martin J."/>
        </authorList>
    </citation>
    <scope>NUCLEOTIDE SEQUENCE [LARGE SCALE GENOMIC DNA]</scope>
    <source>
        <strain evidence="1">G859</strain>
        <tissue evidence="1">Whole worm</tissue>
    </source>
</reference>
<dbReference type="AlphaFoldDB" id="A0AAN8FRP6"/>
<evidence type="ECO:0000313" key="2">
    <source>
        <dbReference type="Proteomes" id="UP001331761"/>
    </source>
</evidence>
<dbReference type="Proteomes" id="UP001331761">
    <property type="component" value="Unassembled WGS sequence"/>
</dbReference>
<dbReference type="EMBL" id="WIXE01005515">
    <property type="protein sequence ID" value="KAK5982134.1"/>
    <property type="molecule type" value="Genomic_DNA"/>
</dbReference>
<comment type="caution">
    <text evidence="1">The sequence shown here is derived from an EMBL/GenBank/DDBJ whole genome shotgun (WGS) entry which is preliminary data.</text>
</comment>
<protein>
    <submittedName>
        <fullName evidence="1">Uncharacterized protein</fullName>
    </submittedName>
</protein>
<proteinExistence type="predicted"/>
<keyword evidence="2" id="KW-1185">Reference proteome</keyword>